<reference evidence="1" key="1">
    <citation type="submission" date="2020-11" db="EMBL/GenBank/DDBJ databases">
        <title>Sequencing the genomes of 1000 actinobacteria strains.</title>
        <authorList>
            <person name="Klenk H.-P."/>
        </authorList>
    </citation>
    <scope>NUCLEOTIDE SEQUENCE</scope>
    <source>
        <strain evidence="1">DSM 43175</strain>
    </source>
</reference>
<proteinExistence type="predicted"/>
<dbReference type="EMBL" id="JADOUA010000001">
    <property type="protein sequence ID" value="MBG6093417.1"/>
    <property type="molecule type" value="Genomic_DNA"/>
</dbReference>
<accession>A0A931DT27</accession>
<dbReference type="AlphaFoldDB" id="A0A931DT27"/>
<dbReference type="Proteomes" id="UP000614047">
    <property type="component" value="Unassembled WGS sequence"/>
</dbReference>
<comment type="caution">
    <text evidence="1">The sequence shown here is derived from an EMBL/GenBank/DDBJ whole genome shotgun (WGS) entry which is preliminary data.</text>
</comment>
<organism evidence="1 2">
    <name type="scientific">Actinomadura viridis</name>
    <dbReference type="NCBI Taxonomy" id="58110"/>
    <lineage>
        <taxon>Bacteria</taxon>
        <taxon>Bacillati</taxon>
        <taxon>Actinomycetota</taxon>
        <taxon>Actinomycetes</taxon>
        <taxon>Streptosporangiales</taxon>
        <taxon>Thermomonosporaceae</taxon>
        <taxon>Actinomadura</taxon>
    </lineage>
</organism>
<keyword evidence="2" id="KW-1185">Reference proteome</keyword>
<evidence type="ECO:0000313" key="2">
    <source>
        <dbReference type="Proteomes" id="UP000614047"/>
    </source>
</evidence>
<protein>
    <recommendedName>
        <fullName evidence="3">DUF1877 family protein</fullName>
    </recommendedName>
</protein>
<sequence>MGIRFCYFSCEQERITPGLVENGPLALDFVGGPEPMVTLGRLGEQLTGISFLEIGEAVRSWHREIDVPDDPVERAVFFDDYGLDPQAPPDELEQALLELSWTVSVGQVDDRMRDALAAVPPDGGRSVAERWMTIEELDGWSSEEAQGVLEGLCEVARQAVANGHHLYCWTML</sequence>
<name>A0A931DT27_9ACTN</name>
<dbReference type="RefSeq" id="WP_197015482.1">
    <property type="nucleotide sequence ID" value="NZ_BAABES010000030.1"/>
</dbReference>
<evidence type="ECO:0000313" key="1">
    <source>
        <dbReference type="EMBL" id="MBG6093417.1"/>
    </source>
</evidence>
<evidence type="ECO:0008006" key="3">
    <source>
        <dbReference type="Google" id="ProtNLM"/>
    </source>
</evidence>
<gene>
    <name evidence="1" type="ORF">IW256_007530</name>
</gene>